<dbReference type="Proteomes" id="UP000004263">
    <property type="component" value="Unassembled WGS sequence"/>
</dbReference>
<comment type="caution">
    <text evidence="1">The sequence shown here is derived from an EMBL/GenBank/DDBJ whole genome shotgun (WGS) entry which is preliminary data.</text>
</comment>
<dbReference type="HOGENOM" id="CLU_1018043_0_0_6"/>
<dbReference type="AlphaFoldDB" id="Q1N3Y9"/>
<accession>Q1N3Y9</accession>
<evidence type="ECO:0000313" key="1">
    <source>
        <dbReference type="EMBL" id="EAT13076.1"/>
    </source>
</evidence>
<dbReference type="OrthoDB" id="4119964at2"/>
<name>Q1N3Y9_9GAMM</name>
<gene>
    <name evidence="1" type="ORF">RED65_15307</name>
</gene>
<organism evidence="1 2">
    <name type="scientific">Bermanella marisrubri</name>
    <dbReference type="NCBI Taxonomy" id="207949"/>
    <lineage>
        <taxon>Bacteria</taxon>
        <taxon>Pseudomonadati</taxon>
        <taxon>Pseudomonadota</taxon>
        <taxon>Gammaproteobacteria</taxon>
        <taxon>Oceanospirillales</taxon>
        <taxon>Oceanospirillaceae</taxon>
        <taxon>Bermanella</taxon>
    </lineage>
</organism>
<proteinExistence type="predicted"/>
<reference evidence="1 2" key="1">
    <citation type="submission" date="2006-03" db="EMBL/GenBank/DDBJ databases">
        <authorList>
            <person name="Pinhassi J."/>
            <person name="Pedros-Alio C."/>
            <person name="Ferriera S."/>
            <person name="Johnson J."/>
            <person name="Kravitz S."/>
            <person name="Halpern A."/>
            <person name="Remington K."/>
            <person name="Beeson K."/>
            <person name="Tran B."/>
            <person name="Rogers Y.-H."/>
            <person name="Friedman R."/>
            <person name="Venter J.C."/>
        </authorList>
    </citation>
    <scope>NUCLEOTIDE SEQUENCE [LARGE SCALE GENOMIC DNA]</scope>
    <source>
        <strain evidence="1 2">RED65</strain>
    </source>
</reference>
<dbReference type="EMBL" id="AAQH01000003">
    <property type="protein sequence ID" value="EAT13076.1"/>
    <property type="molecule type" value="Genomic_DNA"/>
</dbReference>
<evidence type="ECO:0000313" key="2">
    <source>
        <dbReference type="Proteomes" id="UP000004263"/>
    </source>
</evidence>
<protein>
    <submittedName>
        <fullName evidence="1">Uncharacterized protein</fullName>
    </submittedName>
</protein>
<keyword evidence="2" id="KW-1185">Reference proteome</keyword>
<dbReference type="RefSeq" id="WP_007018147.1">
    <property type="nucleotide sequence ID" value="NZ_CH724115.1"/>
</dbReference>
<sequence>MYSFLLEKDLPLFKSRWIYFPDTSDLQDPYLFHEHVVEAKQEPMSQQQFEAAVRAMYMALDDHMKAIVSEEYYLQQAQKNRGNIEKQLRQQQAKQQTPAAKHNEYYRQACMLRVFGSIYWDALWQYQGYAHKGIAIQWDVQHAFFQSAKAEGGPQLFANVEYEDARPEFPSKENPFPALLRRPEHWAWQQEARLIRPKRTAPKKDHHKHYYKVPKDAVMAVYLGLQAAKSVEESMLKLLQYDLQFRHLKLFRMQPSDRYLRLVAVPLSISSDY</sequence>